<dbReference type="Proteomes" id="UP001296943">
    <property type="component" value="Unassembled WGS sequence"/>
</dbReference>
<accession>A0ABS2MZS3</accession>
<dbReference type="Pfam" id="PF06338">
    <property type="entry name" value="ComK"/>
    <property type="match status" value="1"/>
</dbReference>
<name>A0ABS2MZS3_9BACI</name>
<keyword evidence="2" id="KW-1185">Reference proteome</keyword>
<evidence type="ECO:0000313" key="1">
    <source>
        <dbReference type="EMBL" id="MBM7571401.1"/>
    </source>
</evidence>
<dbReference type="RefSeq" id="WP_204498962.1">
    <property type="nucleotide sequence ID" value="NZ_JAFBDR010000008.1"/>
</dbReference>
<dbReference type="EMBL" id="JAFBDR010000008">
    <property type="protein sequence ID" value="MBM7571401.1"/>
    <property type="molecule type" value="Genomic_DNA"/>
</dbReference>
<evidence type="ECO:0000313" key="2">
    <source>
        <dbReference type="Proteomes" id="UP001296943"/>
    </source>
</evidence>
<protein>
    <submittedName>
        <fullName evidence="1">Competence protein ComK</fullName>
    </submittedName>
</protein>
<comment type="caution">
    <text evidence="1">The sequence shown here is derived from an EMBL/GenBank/DDBJ whole genome shotgun (WGS) entry which is preliminary data.</text>
</comment>
<reference evidence="1 2" key="1">
    <citation type="submission" date="2021-01" db="EMBL/GenBank/DDBJ databases">
        <title>Genomic Encyclopedia of Type Strains, Phase IV (KMG-IV): sequencing the most valuable type-strain genomes for metagenomic binning, comparative biology and taxonomic classification.</title>
        <authorList>
            <person name="Goeker M."/>
        </authorList>
    </citation>
    <scope>NUCLEOTIDE SEQUENCE [LARGE SCALE GENOMIC DNA]</scope>
    <source>
        <strain evidence="1 2">DSM 23711</strain>
    </source>
</reference>
<dbReference type="InterPro" id="IPR010461">
    <property type="entry name" value="ComK"/>
</dbReference>
<gene>
    <name evidence="1" type="ORF">JOC48_001897</name>
</gene>
<sequence length="165" mass="19403">MTMILSNYSINQNTMALTSAAQIEYDTIVYERNRQLFIKKTPFQLIKQACLEAYSSYEGRRSAVMYQTNLRQKVPIPIDPVQNIYTFPTQSPSQFDCSWLFYHHIKSIHPHHLALGHAIHKSIITFKNEQQIPMRESYYQLEKQRQRTAICILQIASQQHQQLSL</sequence>
<organism evidence="1 2">
    <name type="scientific">Aquibacillus albus</name>
    <dbReference type="NCBI Taxonomy" id="1168171"/>
    <lineage>
        <taxon>Bacteria</taxon>
        <taxon>Bacillati</taxon>
        <taxon>Bacillota</taxon>
        <taxon>Bacilli</taxon>
        <taxon>Bacillales</taxon>
        <taxon>Bacillaceae</taxon>
        <taxon>Aquibacillus</taxon>
    </lineage>
</organism>
<proteinExistence type="predicted"/>